<dbReference type="RefSeq" id="WP_303300414.1">
    <property type="nucleotide sequence ID" value="NZ_BAABDA010000042.1"/>
</dbReference>
<evidence type="ECO:0000313" key="1">
    <source>
        <dbReference type="EMBL" id="MDO5973341.1"/>
    </source>
</evidence>
<dbReference type="Proteomes" id="UP001176806">
    <property type="component" value="Unassembled WGS sequence"/>
</dbReference>
<organism evidence="1 2">
    <name type="scientific">Flavivirga jejuensis</name>
    <dbReference type="NCBI Taxonomy" id="870487"/>
    <lineage>
        <taxon>Bacteria</taxon>
        <taxon>Pseudomonadati</taxon>
        <taxon>Bacteroidota</taxon>
        <taxon>Flavobacteriia</taxon>
        <taxon>Flavobacteriales</taxon>
        <taxon>Flavobacteriaceae</taxon>
        <taxon>Flavivirga</taxon>
    </lineage>
</organism>
<proteinExistence type="predicted"/>
<reference evidence="1" key="1">
    <citation type="submission" date="2023-07" db="EMBL/GenBank/DDBJ databases">
        <title>Two novel species in the genus Flavivirga.</title>
        <authorList>
            <person name="Kwon K."/>
        </authorList>
    </citation>
    <scope>NUCLEOTIDE SEQUENCE</scope>
    <source>
        <strain evidence="1">KACC 14158</strain>
    </source>
</reference>
<keyword evidence="2" id="KW-1185">Reference proteome</keyword>
<comment type="caution">
    <text evidence="1">The sequence shown here is derived from an EMBL/GenBank/DDBJ whole genome shotgun (WGS) entry which is preliminary data.</text>
</comment>
<evidence type="ECO:0000313" key="2">
    <source>
        <dbReference type="Proteomes" id="UP001176806"/>
    </source>
</evidence>
<gene>
    <name evidence="1" type="ORF">Q4Q40_04020</name>
</gene>
<dbReference type="EMBL" id="JAUOEL010000001">
    <property type="protein sequence ID" value="MDO5973341.1"/>
    <property type="molecule type" value="Genomic_DNA"/>
</dbReference>
<protein>
    <submittedName>
        <fullName evidence="1">Uncharacterized protein</fullName>
    </submittedName>
</protein>
<accession>A0ABT8WJJ9</accession>
<sequence>MIFLRSVQHIFSFLVLLITLVSFSGFTNVSYNHEKPQTELFVNKNKSRHSTVKQYKPLAKQAQKVTNNQYIVFSFKSLLNSHAFDFNISFKSQKEIILQFEDYNNLLEQNLIAQTQTIDSKSIFIE</sequence>
<name>A0ABT8WJJ9_9FLAO</name>